<accession>A0A8H9HPU3</accession>
<keyword evidence="2" id="KW-0812">Transmembrane</keyword>
<protein>
    <submittedName>
        <fullName evidence="3">Uncharacterized protein</fullName>
    </submittedName>
</protein>
<dbReference type="AlphaFoldDB" id="A0A8H9HPU3"/>
<keyword evidence="2" id="KW-0472">Membrane</keyword>
<gene>
    <name evidence="3" type="ORF">GCM10010502_31790</name>
</gene>
<feature type="compositionally biased region" description="Low complexity" evidence="1">
    <location>
        <begin position="171"/>
        <end position="187"/>
    </location>
</feature>
<evidence type="ECO:0000256" key="2">
    <source>
        <dbReference type="SAM" id="Phobius"/>
    </source>
</evidence>
<feature type="compositionally biased region" description="Pro residues" evidence="1">
    <location>
        <begin position="206"/>
        <end position="228"/>
    </location>
</feature>
<proteinExistence type="predicted"/>
<organism evidence="3 4">
    <name type="scientific">Kitasatospora aureofaciens</name>
    <name type="common">Streptomyces aureofaciens</name>
    <dbReference type="NCBI Taxonomy" id="1894"/>
    <lineage>
        <taxon>Bacteria</taxon>
        <taxon>Bacillati</taxon>
        <taxon>Actinomycetota</taxon>
        <taxon>Actinomycetes</taxon>
        <taxon>Kitasatosporales</taxon>
        <taxon>Streptomycetaceae</taxon>
        <taxon>Kitasatospora</taxon>
    </lineage>
</organism>
<reference evidence="3" key="1">
    <citation type="journal article" date="2014" name="Int. J. Syst. Evol. Microbiol.">
        <title>Complete genome sequence of Corynebacterium casei LMG S-19264T (=DSM 44701T), isolated from a smear-ripened cheese.</title>
        <authorList>
            <consortium name="US DOE Joint Genome Institute (JGI-PGF)"/>
            <person name="Walter F."/>
            <person name="Albersmeier A."/>
            <person name="Kalinowski J."/>
            <person name="Ruckert C."/>
        </authorList>
    </citation>
    <scope>NUCLEOTIDE SEQUENCE</scope>
    <source>
        <strain evidence="3">JCM 4434</strain>
    </source>
</reference>
<dbReference type="GeneID" id="97486251"/>
<reference evidence="3" key="2">
    <citation type="submission" date="2020-09" db="EMBL/GenBank/DDBJ databases">
        <authorList>
            <person name="Sun Q."/>
            <person name="Ohkuma M."/>
        </authorList>
    </citation>
    <scope>NUCLEOTIDE SEQUENCE</scope>
    <source>
        <strain evidence="3">JCM 4434</strain>
    </source>
</reference>
<feature type="transmembrane region" description="Helical" evidence="2">
    <location>
        <begin position="41"/>
        <end position="64"/>
    </location>
</feature>
<evidence type="ECO:0000313" key="4">
    <source>
        <dbReference type="Proteomes" id="UP000610124"/>
    </source>
</evidence>
<dbReference type="EMBL" id="BMUB01000006">
    <property type="protein sequence ID" value="GGU77522.1"/>
    <property type="molecule type" value="Genomic_DNA"/>
</dbReference>
<evidence type="ECO:0000256" key="1">
    <source>
        <dbReference type="SAM" id="MobiDB-lite"/>
    </source>
</evidence>
<comment type="caution">
    <text evidence="3">The sequence shown here is derived from an EMBL/GenBank/DDBJ whole genome shotgun (WGS) entry which is preliminary data.</text>
</comment>
<evidence type="ECO:0000313" key="3">
    <source>
        <dbReference type="EMBL" id="GGU77522.1"/>
    </source>
</evidence>
<feature type="compositionally biased region" description="Pro residues" evidence="1">
    <location>
        <begin position="188"/>
        <end position="197"/>
    </location>
</feature>
<keyword evidence="2" id="KW-1133">Transmembrane helix</keyword>
<dbReference type="RefSeq" id="WP_191898846.1">
    <property type="nucleotide sequence ID" value="NZ_BMUB01000006.1"/>
</dbReference>
<feature type="compositionally biased region" description="Pro residues" evidence="1">
    <location>
        <begin position="244"/>
        <end position="258"/>
    </location>
</feature>
<dbReference type="PRINTS" id="PR01217">
    <property type="entry name" value="PRICHEXTENSN"/>
</dbReference>
<feature type="compositionally biased region" description="Pro residues" evidence="1">
    <location>
        <begin position="266"/>
        <end position="290"/>
    </location>
</feature>
<sequence length="290" mass="30323">MERTRPMRGAGGLAIGWGVVLLGWAAYNCFGQVGFATYLKGIFYYGGTSVGAETGSLNYGLLYLIAGILLLRGRSWALGVAAGVALVEGYNRVRSLTGALLDEPQREWFTGTTEGGLKLATFALGVVVTATLILLLARSKWREQSEGALGGEPHWSILQTVPASPTPGPYGQPQQQPVQPQLQAQPQPAWPQQPPAQPGWQQQPVAPQPQPQPQPAAWPPAQPQPQPLPYGQQPTQTATSYQPAPAPQSWPAAPPAPGQPAAGPVAPGPVAPGPVPPPAAAPPADRPPQA</sequence>
<name>A0A8H9HPU3_KITAU</name>
<dbReference type="Proteomes" id="UP000610124">
    <property type="component" value="Unassembled WGS sequence"/>
</dbReference>
<feature type="transmembrane region" description="Helical" evidence="2">
    <location>
        <begin position="119"/>
        <end position="137"/>
    </location>
</feature>
<feature type="region of interest" description="Disordered" evidence="1">
    <location>
        <begin position="147"/>
        <end position="290"/>
    </location>
</feature>